<dbReference type="PANTHER" id="PTHR42748:SF7">
    <property type="entry name" value="NMRA LIKE REDOX SENSOR 1-RELATED"/>
    <property type="match status" value="1"/>
</dbReference>
<keyword evidence="5" id="KW-1185">Reference proteome</keyword>
<dbReference type="Gene3D" id="3.90.25.10">
    <property type="entry name" value="UDP-galactose 4-epimerase, domain 1"/>
    <property type="match status" value="1"/>
</dbReference>
<dbReference type="InterPro" id="IPR051164">
    <property type="entry name" value="NmrA-like_oxidored"/>
</dbReference>
<comment type="caution">
    <text evidence="4">The sequence shown here is derived from an EMBL/GenBank/DDBJ whole genome shotgun (WGS) entry which is preliminary data.</text>
</comment>
<evidence type="ECO:0000256" key="2">
    <source>
        <dbReference type="ARBA" id="ARBA00022857"/>
    </source>
</evidence>
<evidence type="ECO:0000313" key="4">
    <source>
        <dbReference type="EMBL" id="MCZ4521536.1"/>
    </source>
</evidence>
<dbReference type="EMBL" id="JAPWIJ010000012">
    <property type="protein sequence ID" value="MCZ4521536.1"/>
    <property type="molecule type" value="Genomic_DNA"/>
</dbReference>
<proteinExistence type="inferred from homology"/>
<organism evidence="4 5">
    <name type="scientific">Rhodococcus ruber</name>
    <dbReference type="NCBI Taxonomy" id="1830"/>
    <lineage>
        <taxon>Bacteria</taxon>
        <taxon>Bacillati</taxon>
        <taxon>Actinomycetota</taxon>
        <taxon>Actinomycetes</taxon>
        <taxon>Mycobacteriales</taxon>
        <taxon>Nocardiaceae</taxon>
        <taxon>Rhodococcus</taxon>
    </lineage>
</organism>
<evidence type="ECO:0000256" key="1">
    <source>
        <dbReference type="ARBA" id="ARBA00006328"/>
    </source>
</evidence>
<reference evidence="4" key="1">
    <citation type="submission" date="2022-12" db="EMBL/GenBank/DDBJ databases">
        <authorList>
            <person name="Krivoruchko A.V."/>
            <person name="Elkin A."/>
        </authorList>
    </citation>
    <scope>NUCLEOTIDE SEQUENCE</scope>
    <source>
        <strain evidence="4">IEGM 1391</strain>
    </source>
</reference>
<dbReference type="InterPro" id="IPR036291">
    <property type="entry name" value="NAD(P)-bd_dom_sf"/>
</dbReference>
<dbReference type="PANTHER" id="PTHR42748">
    <property type="entry name" value="NITROGEN METABOLITE REPRESSION PROTEIN NMRA FAMILY MEMBER"/>
    <property type="match status" value="1"/>
</dbReference>
<keyword evidence="2" id="KW-0521">NADP</keyword>
<name>A0ABT4MP81_9NOCA</name>
<dbReference type="RefSeq" id="WP_269607990.1">
    <property type="nucleotide sequence ID" value="NZ_JAPWIJ010000012.1"/>
</dbReference>
<accession>A0ABT4MP81</accession>
<dbReference type="InterPro" id="IPR008030">
    <property type="entry name" value="NmrA-like"/>
</dbReference>
<sequence length="342" mass="36041">MTLAFGAGGIECREQAESRTHVAVGETVNEQQLTHRTAAVDRVITVLGATGQQGGSVAAALLEAGWRVRAVVRDPSSSRARRLAATGIETVGGDLADPTSLRSAFTGAHGVFSVQPSSGQAGSEVTDDDEVAYGISVADTARAAGVEHLVYSSAIAARSTPTGIGHFDTKARIEAHIGGLDIPSTVIRPSSFMEILLLPGMGLADGRFSFLMGDTQPMQFIAVRDIGLIAAHIFSAPGEFRHCSLDIAGDALTGNQLAQHFSTALERPIEYQRMNPSVLEQNDVLGRLAAAVDDGSLAGRADLTELRHTFPFLLRFEDWLATRGPDIIDAATRPSSGDVGLR</sequence>
<dbReference type="CDD" id="cd05251">
    <property type="entry name" value="NmrA_like_SDR_a"/>
    <property type="match status" value="1"/>
</dbReference>
<comment type="similarity">
    <text evidence="1">Belongs to the NmrA-type oxidoreductase family.</text>
</comment>
<evidence type="ECO:0000259" key="3">
    <source>
        <dbReference type="Pfam" id="PF05368"/>
    </source>
</evidence>
<dbReference type="Gene3D" id="3.40.50.720">
    <property type="entry name" value="NAD(P)-binding Rossmann-like Domain"/>
    <property type="match status" value="1"/>
</dbReference>
<dbReference type="Proteomes" id="UP001081071">
    <property type="component" value="Unassembled WGS sequence"/>
</dbReference>
<evidence type="ECO:0000313" key="5">
    <source>
        <dbReference type="Proteomes" id="UP001081071"/>
    </source>
</evidence>
<dbReference type="Pfam" id="PF05368">
    <property type="entry name" value="NmrA"/>
    <property type="match status" value="1"/>
</dbReference>
<feature type="domain" description="NmrA-like" evidence="3">
    <location>
        <begin position="42"/>
        <end position="281"/>
    </location>
</feature>
<gene>
    <name evidence="4" type="ORF">O4220_23710</name>
</gene>
<dbReference type="SUPFAM" id="SSF51735">
    <property type="entry name" value="NAD(P)-binding Rossmann-fold domains"/>
    <property type="match status" value="1"/>
</dbReference>
<protein>
    <submittedName>
        <fullName evidence="4">NmrA/HSCARG family protein</fullName>
    </submittedName>
</protein>